<dbReference type="Pfam" id="PF13359">
    <property type="entry name" value="DDE_Tnp_4"/>
    <property type="match status" value="1"/>
</dbReference>
<comment type="cofactor">
    <cofactor evidence="1">
        <name>a divalent metal cation</name>
        <dbReference type="ChEBI" id="CHEBI:60240"/>
    </cofactor>
</comment>
<dbReference type="GO" id="GO:0046872">
    <property type="term" value="F:metal ion binding"/>
    <property type="evidence" value="ECO:0007669"/>
    <property type="project" value="UniProtKB-KW"/>
</dbReference>
<reference evidence="4" key="1">
    <citation type="submission" date="2021-02" db="EMBL/GenBank/DDBJ databases">
        <authorList>
            <person name="Nowell W R."/>
        </authorList>
    </citation>
    <scope>NUCLEOTIDE SEQUENCE</scope>
</reference>
<protein>
    <recommendedName>
        <fullName evidence="3">DDE Tnp4 domain-containing protein</fullName>
    </recommendedName>
</protein>
<sequence>MKHSGKNGIEQHIFQICKEIMVNTKDQACVIMDGTYIYCQKFANNKVQKALYSNHKKRHLVKPMLIVASDGYILSILGPFMVDGKNNAASIITHCFFNNYDDILPWFKDDDIIKLDRGFRDAVNTMKYLGFNVAMPYFLYRNSQFTAEEANLSRCVTKWKRVEVKMLKLLHVDNELKHYLDGNKFMLKWNKHDVKHVVFPQLTEDDLRGITCSRVIGCCFHITAVLWHLGVNQAATDLPIHPLSSQHYFNKIHNSLKYQDFESIGADDTDVKYSLANSDNDSDD</sequence>
<dbReference type="Proteomes" id="UP000681722">
    <property type="component" value="Unassembled WGS sequence"/>
</dbReference>
<dbReference type="EMBL" id="CAJOBC010096545">
    <property type="protein sequence ID" value="CAF4440978.1"/>
    <property type="molecule type" value="Genomic_DNA"/>
</dbReference>
<comment type="caution">
    <text evidence="4">The sequence shown here is derived from an EMBL/GenBank/DDBJ whole genome shotgun (WGS) entry which is preliminary data.</text>
</comment>
<evidence type="ECO:0000256" key="1">
    <source>
        <dbReference type="ARBA" id="ARBA00001968"/>
    </source>
</evidence>
<dbReference type="OrthoDB" id="10046738at2759"/>
<proteinExistence type="predicted"/>
<evidence type="ECO:0000313" key="4">
    <source>
        <dbReference type="EMBL" id="CAF1575933.1"/>
    </source>
</evidence>
<accession>A0A815YXI0</accession>
<dbReference type="EMBL" id="CAJNOQ010030657">
    <property type="protein sequence ID" value="CAF1575933.1"/>
    <property type="molecule type" value="Genomic_DNA"/>
</dbReference>
<keyword evidence="2" id="KW-0479">Metal-binding</keyword>
<dbReference type="AlphaFoldDB" id="A0A815YXI0"/>
<gene>
    <name evidence="4" type="ORF">GPM918_LOCUS40725</name>
    <name evidence="5" type="ORF">SRO942_LOCUS41702</name>
</gene>
<dbReference type="InterPro" id="IPR027806">
    <property type="entry name" value="HARBI1_dom"/>
</dbReference>
<keyword evidence="6" id="KW-1185">Reference proteome</keyword>
<feature type="domain" description="DDE Tnp4" evidence="3">
    <location>
        <begin position="32"/>
        <end position="154"/>
    </location>
</feature>
<evidence type="ECO:0000313" key="6">
    <source>
        <dbReference type="Proteomes" id="UP000663829"/>
    </source>
</evidence>
<evidence type="ECO:0000256" key="2">
    <source>
        <dbReference type="ARBA" id="ARBA00022723"/>
    </source>
</evidence>
<evidence type="ECO:0000313" key="5">
    <source>
        <dbReference type="EMBL" id="CAF4440978.1"/>
    </source>
</evidence>
<evidence type="ECO:0000259" key="3">
    <source>
        <dbReference type="Pfam" id="PF13359"/>
    </source>
</evidence>
<dbReference type="Proteomes" id="UP000663829">
    <property type="component" value="Unassembled WGS sequence"/>
</dbReference>
<organism evidence="4 6">
    <name type="scientific">Didymodactylos carnosus</name>
    <dbReference type="NCBI Taxonomy" id="1234261"/>
    <lineage>
        <taxon>Eukaryota</taxon>
        <taxon>Metazoa</taxon>
        <taxon>Spiralia</taxon>
        <taxon>Gnathifera</taxon>
        <taxon>Rotifera</taxon>
        <taxon>Eurotatoria</taxon>
        <taxon>Bdelloidea</taxon>
        <taxon>Philodinida</taxon>
        <taxon>Philodinidae</taxon>
        <taxon>Didymodactylos</taxon>
    </lineage>
</organism>
<name>A0A815YXI0_9BILA</name>